<dbReference type="EMBL" id="LXQA010299381">
    <property type="protein sequence ID" value="MCI42030.1"/>
    <property type="molecule type" value="Genomic_DNA"/>
</dbReference>
<feature type="non-terminal residue" evidence="1">
    <location>
        <position position="43"/>
    </location>
</feature>
<protein>
    <submittedName>
        <fullName evidence="1">Uncharacterized protein</fullName>
    </submittedName>
</protein>
<organism evidence="1 2">
    <name type="scientific">Trifolium medium</name>
    <dbReference type="NCBI Taxonomy" id="97028"/>
    <lineage>
        <taxon>Eukaryota</taxon>
        <taxon>Viridiplantae</taxon>
        <taxon>Streptophyta</taxon>
        <taxon>Embryophyta</taxon>
        <taxon>Tracheophyta</taxon>
        <taxon>Spermatophyta</taxon>
        <taxon>Magnoliopsida</taxon>
        <taxon>eudicotyledons</taxon>
        <taxon>Gunneridae</taxon>
        <taxon>Pentapetalae</taxon>
        <taxon>rosids</taxon>
        <taxon>fabids</taxon>
        <taxon>Fabales</taxon>
        <taxon>Fabaceae</taxon>
        <taxon>Papilionoideae</taxon>
        <taxon>50 kb inversion clade</taxon>
        <taxon>NPAAA clade</taxon>
        <taxon>Hologalegina</taxon>
        <taxon>IRL clade</taxon>
        <taxon>Trifolieae</taxon>
        <taxon>Trifolium</taxon>
    </lineage>
</organism>
<dbReference type="AlphaFoldDB" id="A0A392S1Z7"/>
<dbReference type="Proteomes" id="UP000265520">
    <property type="component" value="Unassembled WGS sequence"/>
</dbReference>
<keyword evidence="2" id="KW-1185">Reference proteome</keyword>
<reference evidence="1 2" key="1">
    <citation type="journal article" date="2018" name="Front. Plant Sci.">
        <title>Red Clover (Trifolium pratense) and Zigzag Clover (T. medium) - A Picture of Genomic Similarities and Differences.</title>
        <authorList>
            <person name="Dluhosova J."/>
            <person name="Istvanek J."/>
            <person name="Nedelnik J."/>
            <person name="Repkova J."/>
        </authorList>
    </citation>
    <scope>NUCLEOTIDE SEQUENCE [LARGE SCALE GENOMIC DNA]</scope>
    <source>
        <strain evidence="2">cv. 10/8</strain>
        <tissue evidence="1">Leaf</tissue>
    </source>
</reference>
<proteinExistence type="predicted"/>
<sequence length="43" mass="5008">MQECSSAPRSFNFLKSENGKILYRFRDGAQRHLFCASCAMNYE</sequence>
<evidence type="ECO:0000313" key="1">
    <source>
        <dbReference type="EMBL" id="MCI42030.1"/>
    </source>
</evidence>
<name>A0A392S1Z7_9FABA</name>
<comment type="caution">
    <text evidence="1">The sequence shown here is derived from an EMBL/GenBank/DDBJ whole genome shotgun (WGS) entry which is preliminary data.</text>
</comment>
<evidence type="ECO:0000313" key="2">
    <source>
        <dbReference type="Proteomes" id="UP000265520"/>
    </source>
</evidence>
<accession>A0A392S1Z7</accession>